<gene>
    <name evidence="2" type="ORF">CSIM01_03463</name>
</gene>
<feature type="region of interest" description="Disordered" evidence="1">
    <location>
        <begin position="1145"/>
        <end position="1168"/>
    </location>
</feature>
<comment type="caution">
    <text evidence="2">The sequence shown here is derived from an EMBL/GenBank/DDBJ whole genome shotgun (WGS) entry which is preliminary data.</text>
</comment>
<name>A0A135RYR3_9PEZI</name>
<protein>
    <submittedName>
        <fullName evidence="2">Uncharacterized protein</fullName>
    </submittedName>
</protein>
<dbReference type="Proteomes" id="UP000070328">
    <property type="component" value="Unassembled WGS sequence"/>
</dbReference>
<proteinExistence type="predicted"/>
<evidence type="ECO:0000313" key="2">
    <source>
        <dbReference type="EMBL" id="KXH28813.1"/>
    </source>
</evidence>
<dbReference type="AlphaFoldDB" id="A0A135RYR3"/>
<sequence length="1168" mass="128875">MVLSQDILSSPRHLTLRRAREVKAANLAASTEAAVATGDNEVPNLKTLKPGEAMLYSFFTPSLASGRYEVNSWQEIVANGVKQDPDTTKTKKVFNVESPQYTLPENLVHSIYPPEGAEASPTILPHVLFTDPFFPWERTAVPQTPEELKKDNLRKRVPWLAVLVFSASELRLDEDQLMGTSSIFTNSDLAKELGTTGNVIKMDVNCAIDMPVSDFAPGKVAKSWSPVPLSAKSDDRTKAIFVPRPLFTQLIATYNERGEEIVDQKSIDLSRYTYLAHVRQSAAKGANFSSTEDGLFSVVHSHRAAPLDDQQISRAIVHLVSLEGLHDKSRADFASSDYIMLSSLYSWSYNVLPAGAPSVSDSLRNLGDHCAVLGPPKEVIQKAGQDTSKSGQRIAARLRDGYTIVKYRTQTGEETAAIARGACIPCVPPKKLSENWTSLSFSGSDLQILDKDLGLMDLTYSMAWNLGRTLALADRSFTIALSRLRSVIAAMALRRGKEKEMEKHDAWKSTKDTISSLAKSLQVLADAEAGSLAPSSHDQPTSGATEKPLTQPVDLSLANPSIVSTMKDVVDEHIRHLAGSDDETGARLYNELNLPRSSDWVTVMTFIMHRMFLIGIPAQNLLVEPSWLPAESLRFFYIDPHWVEAVIDGALGVANHIERNDDSLRRSIKGIFNKYFSTVDPDVGYRPQVPTYGLLLRSKIVKDFPDLLITAPIPSGSSSKDDGPHAEERAEILRQERIADDVILCLFDRQPGSKSMHTLTFTQPAHQQYFALGDTLSATQLTISFTRTFSKPRGDSKYETIAKQTFYADANTHPSRQIFIWGQNSELRFLNLTAFGNEVKDIIQHDGTEPKTYFDDDEVTSSLIGYQLGSHVYQLGLTSDRLSLNPNAETIRHPSFSLMEVDPTAEGTEFFPNVSTLHADLSSTESLSTKVIADLPQDVPPHFPSLLSTFQLFPEREETESLLPIAPVRRVAAMRSMAMLALASPEDAGGAGKPPPFTVRVYPQMSPFGAIPTKSPYPLDLIFAIRIPDMDSKKPYMYPHQLGQITISIPMGPAKDRQNPALLSSYHGPGPSMLQNLRFNVIASQGTATLDLTLLPRSTKGYVTVGHMREYSFILPMVTVNDYNDDLYISINFVASYVLGGDQPKSPRPKLHLVPQDKTVPGSPEGEE</sequence>
<dbReference type="EMBL" id="JFBX01000761">
    <property type="protein sequence ID" value="KXH28813.1"/>
    <property type="molecule type" value="Genomic_DNA"/>
</dbReference>
<feature type="region of interest" description="Disordered" evidence="1">
    <location>
        <begin position="529"/>
        <end position="550"/>
    </location>
</feature>
<evidence type="ECO:0000313" key="3">
    <source>
        <dbReference type="Proteomes" id="UP000070328"/>
    </source>
</evidence>
<dbReference type="OrthoDB" id="3029913at2759"/>
<accession>A0A135RYR3</accession>
<organism evidence="2 3">
    <name type="scientific">Colletotrichum simmondsii</name>
    <dbReference type="NCBI Taxonomy" id="703756"/>
    <lineage>
        <taxon>Eukaryota</taxon>
        <taxon>Fungi</taxon>
        <taxon>Dikarya</taxon>
        <taxon>Ascomycota</taxon>
        <taxon>Pezizomycotina</taxon>
        <taxon>Sordariomycetes</taxon>
        <taxon>Hypocreomycetidae</taxon>
        <taxon>Glomerellales</taxon>
        <taxon>Glomerellaceae</taxon>
        <taxon>Colletotrichum</taxon>
        <taxon>Colletotrichum acutatum species complex</taxon>
    </lineage>
</organism>
<reference evidence="2 3" key="1">
    <citation type="submission" date="2014-02" db="EMBL/GenBank/DDBJ databases">
        <title>The genome sequence of Colletotrichum simmondsii CBS122122.</title>
        <authorList>
            <person name="Baroncelli R."/>
            <person name="Thon M.R."/>
        </authorList>
    </citation>
    <scope>NUCLEOTIDE SEQUENCE [LARGE SCALE GENOMIC DNA]</scope>
    <source>
        <strain evidence="2 3">CBS122122</strain>
    </source>
</reference>
<keyword evidence="3" id="KW-1185">Reference proteome</keyword>
<feature type="compositionally biased region" description="Polar residues" evidence="1">
    <location>
        <begin position="533"/>
        <end position="544"/>
    </location>
</feature>
<evidence type="ECO:0000256" key="1">
    <source>
        <dbReference type="SAM" id="MobiDB-lite"/>
    </source>
</evidence>